<evidence type="ECO:0000313" key="3">
    <source>
        <dbReference type="EMBL" id="KAK3227439.1"/>
    </source>
</evidence>
<dbReference type="AlphaFoldDB" id="A0AAE0EGQ7"/>
<evidence type="ECO:0000313" key="4">
    <source>
        <dbReference type="Proteomes" id="UP001281410"/>
    </source>
</evidence>
<accession>A0AAE0EGQ7</accession>
<name>A0AAE0EGQ7_9ROSI</name>
<dbReference type="InterPro" id="IPR035979">
    <property type="entry name" value="RBD_domain_sf"/>
</dbReference>
<gene>
    <name evidence="3" type="ORF">Dsin_007301</name>
</gene>
<dbReference type="GO" id="GO:0003723">
    <property type="term" value="F:RNA binding"/>
    <property type="evidence" value="ECO:0007669"/>
    <property type="project" value="UniProtKB-UniRule"/>
</dbReference>
<dbReference type="EMBL" id="JANJYJ010000002">
    <property type="protein sequence ID" value="KAK3227439.1"/>
    <property type="molecule type" value="Genomic_DNA"/>
</dbReference>
<dbReference type="PROSITE" id="PS50102">
    <property type="entry name" value="RRM"/>
    <property type="match status" value="1"/>
</dbReference>
<keyword evidence="1" id="KW-0694">RNA-binding</keyword>
<sequence length="92" mass="10792">MSEKLRERSSGFWDRKVKKDFRDGLVSIVVDNINPVVDNTCMWSVFKPFGRVRDVFLSSNDNGRRSRFAFIRFETLEEATKVARLTDGMHIY</sequence>
<proteinExistence type="predicted"/>
<dbReference type="InterPro" id="IPR012677">
    <property type="entry name" value="Nucleotide-bd_a/b_plait_sf"/>
</dbReference>
<reference evidence="3" key="1">
    <citation type="journal article" date="2023" name="Plant J.">
        <title>Genome sequences and population genomics provide insights into the demographic history, inbreeding, and mutation load of two 'living fossil' tree species of Dipteronia.</title>
        <authorList>
            <person name="Feng Y."/>
            <person name="Comes H.P."/>
            <person name="Chen J."/>
            <person name="Zhu S."/>
            <person name="Lu R."/>
            <person name="Zhang X."/>
            <person name="Li P."/>
            <person name="Qiu J."/>
            <person name="Olsen K.M."/>
            <person name="Qiu Y."/>
        </authorList>
    </citation>
    <scope>NUCLEOTIDE SEQUENCE</scope>
    <source>
        <strain evidence="3">NBL</strain>
    </source>
</reference>
<dbReference type="Pfam" id="PF00076">
    <property type="entry name" value="RRM_1"/>
    <property type="match status" value="1"/>
</dbReference>
<dbReference type="Proteomes" id="UP001281410">
    <property type="component" value="Unassembled WGS sequence"/>
</dbReference>
<dbReference type="CDD" id="cd00590">
    <property type="entry name" value="RRM_SF"/>
    <property type="match status" value="1"/>
</dbReference>
<dbReference type="SUPFAM" id="SSF54928">
    <property type="entry name" value="RNA-binding domain, RBD"/>
    <property type="match status" value="1"/>
</dbReference>
<organism evidence="3 4">
    <name type="scientific">Dipteronia sinensis</name>
    <dbReference type="NCBI Taxonomy" id="43782"/>
    <lineage>
        <taxon>Eukaryota</taxon>
        <taxon>Viridiplantae</taxon>
        <taxon>Streptophyta</taxon>
        <taxon>Embryophyta</taxon>
        <taxon>Tracheophyta</taxon>
        <taxon>Spermatophyta</taxon>
        <taxon>Magnoliopsida</taxon>
        <taxon>eudicotyledons</taxon>
        <taxon>Gunneridae</taxon>
        <taxon>Pentapetalae</taxon>
        <taxon>rosids</taxon>
        <taxon>malvids</taxon>
        <taxon>Sapindales</taxon>
        <taxon>Sapindaceae</taxon>
        <taxon>Hippocastanoideae</taxon>
        <taxon>Acereae</taxon>
        <taxon>Dipteronia</taxon>
    </lineage>
</organism>
<dbReference type="Gene3D" id="3.30.70.330">
    <property type="match status" value="1"/>
</dbReference>
<feature type="domain" description="RRM" evidence="2">
    <location>
        <begin position="26"/>
        <end position="92"/>
    </location>
</feature>
<dbReference type="SMART" id="SM00360">
    <property type="entry name" value="RRM"/>
    <property type="match status" value="1"/>
</dbReference>
<comment type="caution">
    <text evidence="3">The sequence shown here is derived from an EMBL/GenBank/DDBJ whole genome shotgun (WGS) entry which is preliminary data.</text>
</comment>
<dbReference type="InterPro" id="IPR000504">
    <property type="entry name" value="RRM_dom"/>
</dbReference>
<keyword evidence="4" id="KW-1185">Reference proteome</keyword>
<evidence type="ECO:0000256" key="1">
    <source>
        <dbReference type="PROSITE-ProRule" id="PRU00176"/>
    </source>
</evidence>
<protein>
    <recommendedName>
        <fullName evidence="2">RRM domain-containing protein</fullName>
    </recommendedName>
</protein>
<evidence type="ECO:0000259" key="2">
    <source>
        <dbReference type="PROSITE" id="PS50102"/>
    </source>
</evidence>